<keyword evidence="2" id="KW-1133">Transmembrane helix</keyword>
<accession>A0A239I674</accession>
<dbReference type="AlphaFoldDB" id="A0A239I674"/>
<feature type="compositionally biased region" description="Pro residues" evidence="1">
    <location>
        <begin position="183"/>
        <end position="197"/>
    </location>
</feature>
<dbReference type="RefSeq" id="WP_143232830.1">
    <property type="nucleotide sequence ID" value="NZ_BOMU01000107.1"/>
</dbReference>
<protein>
    <recommendedName>
        <fullName evidence="5">Tetratricopeptide repeat-containing protein</fullName>
    </recommendedName>
</protein>
<keyword evidence="2" id="KW-0472">Membrane</keyword>
<dbReference type="OrthoDB" id="5176604at2"/>
<feature type="region of interest" description="Disordered" evidence="1">
    <location>
        <begin position="1"/>
        <end position="200"/>
    </location>
</feature>
<feature type="compositionally biased region" description="Low complexity" evidence="1">
    <location>
        <begin position="31"/>
        <end position="55"/>
    </location>
</feature>
<evidence type="ECO:0000313" key="3">
    <source>
        <dbReference type="EMBL" id="SNS89067.1"/>
    </source>
</evidence>
<dbReference type="InterPro" id="IPR011990">
    <property type="entry name" value="TPR-like_helical_dom_sf"/>
</dbReference>
<feature type="compositionally biased region" description="Pro residues" evidence="1">
    <location>
        <begin position="111"/>
        <end position="120"/>
    </location>
</feature>
<feature type="transmembrane region" description="Helical" evidence="2">
    <location>
        <begin position="283"/>
        <end position="301"/>
    </location>
</feature>
<keyword evidence="2" id="KW-0812">Transmembrane</keyword>
<feature type="transmembrane region" description="Helical" evidence="2">
    <location>
        <begin position="250"/>
        <end position="271"/>
    </location>
</feature>
<dbReference type="Proteomes" id="UP000198415">
    <property type="component" value="Unassembled WGS sequence"/>
</dbReference>
<feature type="compositionally biased region" description="Low complexity" evidence="1">
    <location>
        <begin position="171"/>
        <end position="182"/>
    </location>
</feature>
<proteinExistence type="predicted"/>
<feature type="compositionally biased region" description="Low complexity" evidence="1">
    <location>
        <begin position="1"/>
        <end position="11"/>
    </location>
</feature>
<evidence type="ECO:0000256" key="2">
    <source>
        <dbReference type="SAM" id="Phobius"/>
    </source>
</evidence>
<feature type="transmembrane region" description="Helical" evidence="2">
    <location>
        <begin position="226"/>
        <end position="244"/>
    </location>
</feature>
<feature type="compositionally biased region" description="Low complexity" evidence="1">
    <location>
        <begin position="88"/>
        <end position="110"/>
    </location>
</feature>
<gene>
    <name evidence="3" type="ORF">SAMN06264365_127105</name>
</gene>
<dbReference type="EMBL" id="FZNR01000027">
    <property type="protein sequence ID" value="SNS89067.1"/>
    <property type="molecule type" value="Genomic_DNA"/>
</dbReference>
<evidence type="ECO:0000313" key="4">
    <source>
        <dbReference type="Proteomes" id="UP000198415"/>
    </source>
</evidence>
<evidence type="ECO:0008006" key="5">
    <source>
        <dbReference type="Google" id="ProtNLM"/>
    </source>
</evidence>
<dbReference type="Gene3D" id="1.25.40.10">
    <property type="entry name" value="Tetratricopeptide repeat domain"/>
    <property type="match status" value="1"/>
</dbReference>
<organism evidence="3 4">
    <name type="scientific">Actinoplanes regularis</name>
    <dbReference type="NCBI Taxonomy" id="52697"/>
    <lineage>
        <taxon>Bacteria</taxon>
        <taxon>Bacillati</taxon>
        <taxon>Actinomycetota</taxon>
        <taxon>Actinomycetes</taxon>
        <taxon>Micromonosporales</taxon>
        <taxon>Micromonosporaceae</taxon>
        <taxon>Actinoplanes</taxon>
    </lineage>
</organism>
<name>A0A239I674_9ACTN</name>
<reference evidence="3 4" key="1">
    <citation type="submission" date="2017-06" db="EMBL/GenBank/DDBJ databases">
        <authorList>
            <person name="Kim H.J."/>
            <person name="Triplett B.A."/>
        </authorList>
    </citation>
    <scope>NUCLEOTIDE SEQUENCE [LARGE SCALE GENOMIC DNA]</scope>
    <source>
        <strain evidence="3 4">DSM 43151</strain>
    </source>
</reference>
<sequence length="656" mass="70796">MTQPPSQQQPPESEPQPPQPEQGPELKQEPQPEQGSEPTQAAQSEQGPQSEQEPQLKQEPLTEQEPTLVQEPLTEQEPQLDQEPTLVQEPQPEQGPQPEQETPTAPLWNGPQPPAPPAGPYTPQQGWPQQPQPGIPQQGWPQQPQPGIPQQPGIPPQQGWPQPAWQPQPAPQGWHPQQGWQQTPPPMIPPPMVPAPPKEPRKADRLAVAAANASFLSIGYFMMRRVGLGLLTLLISFVLMFFVVPSVHTVLIEVVAVLWWLAMIAHGYFLAQGPVEPTTRLRQRVLGISAAVVVLLVLGLLRVQAAGIGQTVADAKAGGDCTHALEGLDKVWLGLRIANAPLAAEGDDTVTACRQLNDAGERLTSGLSGDVADLNSGFNQLNTVLTTKPGHEKMADSVLDRFLAGLPTSNPCETVEITRWLGQRAKTNNTLDRSADVVAQHEPNALLGCADSYMTAQQWTSAQTVYQQLVNAYPADPNKARAEAGIAKAGLAIELDTLKDRTSGSSPEYCGNPSKYSAAKAYRKGVNRAMFFGNSTESGRLPSAWKTTNPEAATLVVCLGSDTQGAAVRTCDYRSSFGTGGLHSVTFHKVKISVKGYEIKTGKLVINQTLQFGGSSCPATVRYTSSFGIDTGPPRHMTVTVDAKDVRAQFQKLIVK</sequence>
<feature type="compositionally biased region" description="Pro residues" evidence="1">
    <location>
        <begin position="143"/>
        <end position="155"/>
    </location>
</feature>
<keyword evidence="4" id="KW-1185">Reference proteome</keyword>
<feature type="compositionally biased region" description="Pro residues" evidence="1">
    <location>
        <begin position="12"/>
        <end position="21"/>
    </location>
</feature>
<evidence type="ECO:0000256" key="1">
    <source>
        <dbReference type="SAM" id="MobiDB-lite"/>
    </source>
</evidence>